<keyword evidence="4" id="KW-1185">Reference proteome</keyword>
<organism evidence="3 4">
    <name type="scientific">Arcicella aurantiaca</name>
    <dbReference type="NCBI Taxonomy" id="591202"/>
    <lineage>
        <taxon>Bacteria</taxon>
        <taxon>Pseudomonadati</taxon>
        <taxon>Bacteroidota</taxon>
        <taxon>Cytophagia</taxon>
        <taxon>Cytophagales</taxon>
        <taxon>Flectobacillaceae</taxon>
        <taxon>Arcicella</taxon>
    </lineage>
</organism>
<evidence type="ECO:0000259" key="1">
    <source>
        <dbReference type="Pfam" id="PF08531"/>
    </source>
</evidence>
<dbReference type="Gene3D" id="1.50.10.10">
    <property type="match status" value="1"/>
</dbReference>
<feature type="domain" description="Bacterial alpha-L-rhamnosidase N-terminal" evidence="1">
    <location>
        <begin position="71"/>
        <end position="229"/>
    </location>
</feature>
<dbReference type="InterPro" id="IPR012341">
    <property type="entry name" value="6hp_glycosidase-like_sf"/>
</dbReference>
<feature type="domain" description="Alpha-L-rhamnosidase six-hairpin glycosidase" evidence="2">
    <location>
        <begin position="398"/>
        <end position="727"/>
    </location>
</feature>
<dbReference type="InterPro" id="IPR008979">
    <property type="entry name" value="Galactose-bd-like_sf"/>
</dbReference>
<dbReference type="PANTHER" id="PTHR34987">
    <property type="entry name" value="C, PUTATIVE (AFU_ORTHOLOGUE AFUA_3G02880)-RELATED"/>
    <property type="match status" value="1"/>
</dbReference>
<dbReference type="Gene3D" id="2.60.420.10">
    <property type="entry name" value="Maltose phosphorylase, domain 3"/>
    <property type="match status" value="1"/>
</dbReference>
<dbReference type="PANTHER" id="PTHR34987:SF2">
    <property type="entry name" value="B, PUTATIVE (AFU_ORTHOLOGUE AFUA_7G05040)-RELATED"/>
    <property type="match status" value="1"/>
</dbReference>
<name>A0A316DWA5_9BACT</name>
<dbReference type="SUPFAM" id="SSF49785">
    <property type="entry name" value="Galactose-binding domain-like"/>
    <property type="match status" value="1"/>
</dbReference>
<protein>
    <submittedName>
        <fullName evidence="3">Alpha-L-rhamnosidase-like protein</fullName>
    </submittedName>
</protein>
<gene>
    <name evidence="3" type="ORF">LV89_03638</name>
</gene>
<dbReference type="Pfam" id="PF08531">
    <property type="entry name" value="Bac_rhamnosid_N"/>
    <property type="match status" value="1"/>
</dbReference>
<reference evidence="3 4" key="1">
    <citation type="submission" date="2018-05" db="EMBL/GenBank/DDBJ databases">
        <title>Genomic Encyclopedia of Archaeal and Bacterial Type Strains, Phase II (KMG-II): from individual species to whole genera.</title>
        <authorList>
            <person name="Goeker M."/>
        </authorList>
    </citation>
    <scope>NUCLEOTIDE SEQUENCE [LARGE SCALE GENOMIC DNA]</scope>
    <source>
        <strain evidence="3 4">DSM 22214</strain>
    </source>
</reference>
<proteinExistence type="predicted"/>
<dbReference type="GO" id="GO:0005975">
    <property type="term" value="P:carbohydrate metabolic process"/>
    <property type="evidence" value="ECO:0007669"/>
    <property type="project" value="InterPro"/>
</dbReference>
<evidence type="ECO:0000313" key="4">
    <source>
        <dbReference type="Proteomes" id="UP000245489"/>
    </source>
</evidence>
<dbReference type="Pfam" id="PF17389">
    <property type="entry name" value="Bac_rhamnosid6H"/>
    <property type="match status" value="1"/>
</dbReference>
<sequence>MKLNISPMSNKYLKKIMFFAVLFLVNQSIAQEISLPYIQKMWSAKWIAVPNTDGSKYGIYLFRKTIDLDSKVSSFPVYISADNRYKLYVNGELVGTGPAKSDLFNWNFDSIDLATYLKTGKNTIAVKVWNEAEFRPEFQITYQTGLIIQGGNNSSQVINTDKSWKCMQDKSYEPVLVNSYTPNLPFEKTTAKGYYVAGAGEKVTMSNHIKHWEKPTFEDKEWVNAQQINSGIPKNTVGLDGGNAWRLVPSFLPQMELTKQRFHKIAKVEGISITNDFLKNGNLQIPANTKVSVLLDQAVLTNAYPTIWFSGGKNATIRLTYAEALFGQKEKGNRNEIEGKSIIGRKDIIISDGSDEQEFSSLSYRTFRFVSLEIETKDSPLQINDLYSTFTGYPFERKASLISENSEMQQILDIGWRTARLCANETYMDCPYYEQLQYIGDTRIQAMVTLYNSGDYRLVKNALNLMNNSRKPEGLTSSRYPTVNQQIIPTFSLWYIGMLHDYMRYGKDTDFVKNKLSGTRQILDYFEGFRDTDGSIKNLPNWFFVDWVAKWNRGMPPIGKNGNSALLDLQLLLAYQYASDLEKSLGLKELSDTYLAKSEALKTMIRNRYWDADKGLFADTPEKNVFSQHANAMAILAGIVTKQKAKELGGKLMNDHNLQEASIYFKYYVHTALTKAGYGDDYLSWLTIWRNHIAMGLTTWAEDTDAATTRSDCHAWGASPNIEFYRTILGIDSDGIGFSKVKITPHLGQLTDVGGSIPHPKGTISTSYKLEKGKWKIVVFLPKTITGSLIWKGKTIELKEGENIIVQ</sequence>
<dbReference type="InterPro" id="IPR008928">
    <property type="entry name" value="6-hairpin_glycosidase_sf"/>
</dbReference>
<dbReference type="InterPro" id="IPR035396">
    <property type="entry name" value="Bac_rhamnosid6H"/>
</dbReference>
<dbReference type="InterPro" id="IPR013737">
    <property type="entry name" value="Bac_rhamnosid_N"/>
</dbReference>
<comment type="caution">
    <text evidence="3">The sequence shown here is derived from an EMBL/GenBank/DDBJ whole genome shotgun (WGS) entry which is preliminary data.</text>
</comment>
<dbReference type="Proteomes" id="UP000245489">
    <property type="component" value="Unassembled WGS sequence"/>
</dbReference>
<dbReference type="AlphaFoldDB" id="A0A316DWA5"/>
<dbReference type="SUPFAM" id="SSF48208">
    <property type="entry name" value="Six-hairpin glycosidases"/>
    <property type="match status" value="1"/>
</dbReference>
<evidence type="ECO:0000313" key="3">
    <source>
        <dbReference type="EMBL" id="PWK21612.1"/>
    </source>
</evidence>
<dbReference type="EMBL" id="QGGO01000023">
    <property type="protein sequence ID" value="PWK21612.1"/>
    <property type="molecule type" value="Genomic_DNA"/>
</dbReference>
<accession>A0A316DWA5</accession>
<evidence type="ECO:0000259" key="2">
    <source>
        <dbReference type="Pfam" id="PF17389"/>
    </source>
</evidence>
<dbReference type="Gene3D" id="2.60.120.260">
    <property type="entry name" value="Galactose-binding domain-like"/>
    <property type="match status" value="1"/>
</dbReference>